<evidence type="ECO:0000313" key="1">
    <source>
        <dbReference type="EMBL" id="MEK8025837.1"/>
    </source>
</evidence>
<comment type="caution">
    <text evidence="1">The sequence shown here is derived from an EMBL/GenBank/DDBJ whole genome shotgun (WGS) entry which is preliminary data.</text>
</comment>
<dbReference type="PROSITE" id="PS51257">
    <property type="entry name" value="PROKAR_LIPOPROTEIN"/>
    <property type="match status" value="1"/>
</dbReference>
<evidence type="ECO:0000313" key="2">
    <source>
        <dbReference type="Proteomes" id="UP001368500"/>
    </source>
</evidence>
<evidence type="ECO:0008006" key="3">
    <source>
        <dbReference type="Google" id="ProtNLM"/>
    </source>
</evidence>
<keyword evidence="2" id="KW-1185">Reference proteome</keyword>
<name>A0ABU9B7I3_9BURK</name>
<accession>A0ABU9B7I3</accession>
<dbReference type="RefSeq" id="WP_341373624.1">
    <property type="nucleotide sequence ID" value="NZ_JBBUTF010000006.1"/>
</dbReference>
<reference evidence="1 2" key="1">
    <citation type="submission" date="2024-04" db="EMBL/GenBank/DDBJ databases">
        <title>Novel species of the genus Ideonella isolated from streams.</title>
        <authorList>
            <person name="Lu H."/>
        </authorList>
    </citation>
    <scope>NUCLEOTIDE SEQUENCE [LARGE SCALE GENOMIC DNA]</scope>
    <source>
        <strain evidence="1 2">BYS139W</strain>
    </source>
</reference>
<protein>
    <recommendedName>
        <fullName evidence="3">Lipoprotein</fullName>
    </recommendedName>
</protein>
<dbReference type="EMBL" id="JBBUTF010000006">
    <property type="protein sequence ID" value="MEK8025837.1"/>
    <property type="molecule type" value="Genomic_DNA"/>
</dbReference>
<proteinExistence type="predicted"/>
<sequence length="235" mass="24620">MRIDTKRLWTVGVCTALVACGGGGGGTGDMTVDPGQNAALVAEVSAFIARLDADRATALPSSGAAMYAHHDACYLNDGWTKAAFVAGFDADPQAVDGRGYLIGSTRHNLVVLAQRTLTNGDGSSRHEVDVQYDIHHADGTVNVANRETLIHGSSAGSTLLNGAPCATPESRAEWRFHGNRRVVRVSVHARNVRTEYHALDTGASLSPGVGYSRYIGLLVSDPGRVATMPPCPAPG</sequence>
<organism evidence="1 2">
    <name type="scientific">Pseudaquabacterium rugosum</name>
    <dbReference type="NCBI Taxonomy" id="2984194"/>
    <lineage>
        <taxon>Bacteria</taxon>
        <taxon>Pseudomonadati</taxon>
        <taxon>Pseudomonadota</taxon>
        <taxon>Betaproteobacteria</taxon>
        <taxon>Burkholderiales</taxon>
        <taxon>Sphaerotilaceae</taxon>
        <taxon>Pseudaquabacterium</taxon>
    </lineage>
</organism>
<gene>
    <name evidence="1" type="ORF">AACH11_07680</name>
</gene>
<dbReference type="Proteomes" id="UP001368500">
    <property type="component" value="Unassembled WGS sequence"/>
</dbReference>